<dbReference type="CDD" id="cd23169">
    <property type="entry name" value="ps-ssRNAv-Picornavirales"/>
    <property type="match status" value="1"/>
</dbReference>
<dbReference type="GO" id="GO:0008234">
    <property type="term" value="F:cysteine-type peptidase activity"/>
    <property type="evidence" value="ECO:0007669"/>
    <property type="project" value="UniProtKB-KW"/>
</dbReference>
<evidence type="ECO:0000259" key="12">
    <source>
        <dbReference type="PROSITE" id="PS51218"/>
    </source>
</evidence>
<keyword evidence="8" id="KW-0067">ATP-binding</keyword>
<dbReference type="Gene3D" id="2.60.120.590">
    <property type="entry name" value="Alpha-ketoglutarate-dependent dioxygenase AlkB-like"/>
    <property type="match status" value="1"/>
</dbReference>
<feature type="domain" description="SF3 helicase" evidence="12">
    <location>
        <begin position="769"/>
        <end position="937"/>
    </location>
</feature>
<dbReference type="Gene3D" id="3.30.70.270">
    <property type="match status" value="1"/>
</dbReference>
<dbReference type="Pfam" id="PF00910">
    <property type="entry name" value="RNA_helicase"/>
    <property type="match status" value="1"/>
</dbReference>
<keyword evidence="2" id="KW-0645">Protease</keyword>
<dbReference type="InterPro" id="IPR007094">
    <property type="entry name" value="RNA-dir_pol_PSvirus"/>
</dbReference>
<evidence type="ECO:0000256" key="8">
    <source>
        <dbReference type="ARBA" id="ARBA00022840"/>
    </source>
</evidence>
<feature type="region of interest" description="Disordered" evidence="10">
    <location>
        <begin position="519"/>
        <end position="571"/>
    </location>
</feature>
<evidence type="ECO:0000259" key="11">
    <source>
        <dbReference type="PROSITE" id="PS50507"/>
    </source>
</evidence>
<sequence length="2532" mass="286318">MSTDSFVTAPGEPMENPLSSISDSLKALAASQGVEIDSLLSSLTTAFSRTKKTDTGTKKNEPSTSDSGIDPDKKKKEPDIFEECHMPVPHPHVEENDERDIYAYSIVVPCSIRNIWPILIEANQTSKDETARILRNGFIKRAGSGCGCTLIHRVIHDMLHHKFVIPLSEFDLYRILTMRMPVCRIVTYDPAYASTPVIMRNVLNCTREISMIFQAQKGTPGIDSYQKLTRIIATLPLNMQAVMQNAINCRFGPITALAASINQENINFWMGQIKISNTTFYLDNMFRNPSLAGKCHAIFNLLELHDMVWRSMDMAKIHTFVMMIYRFISFMMEQTKAAYHYAKGGFEWVKAKFQKGNNETTMFPGVDPSLPETEEDFQTGVSTQPGTLIKVAPILERWLDKAKDGVKKMAVVKYKPKSFEKAESTSSVLAKEIIDHVVTEVTEGTILEDLHKDVNVVEKMKLLTNWMYDELNAASPLSVPSEAYCDSLPNGADFMNFTTQASDFDELWATVVNRRDNVEERLPKDQEQSQSGTGESASLQKDSSQGTPSPTPTIVAKKEPPSPPGSINVNLESVPDNIKKQLLATDAIIRGTETSTIGLRFLEWLKRAFTDVYKFFTEHPFVVAVMGLIYTILSFCGFTIGEFTSGNKKPFFSKVSSAMKDIYYANRGKEALLSGISNFTQVAAAVLELDEPDDVKSFKENLIAIHDKSYEMAIKAASNPGQFVNNGEGYNEFKTTILRIKKQYEDLVRLNPRVNINHLAPIWQRVAKHTDIINQVWTKYVSTGGVRQEPVCIWLHGETNIGKSRYAEFLINEINRLNGTQWKTFTISKGPDYWNGFKQENIIKIDDFAAYVGPEGCLDALAVMNLCSCSAYNPNMAAIEDKNIAATPKIFIICANFPTVPVNSGVMDMIAFERRRDIFAHVTWPDHQENCGVTTDCRHFKGDESVKADNFDHLVVTLQNPIVSVAQSDPRMKNPARGARLDGIRFVPGDTKDIAKARPADMVNLINALMKQKEKVFNDTIQMKQRSMGVTNQPTVEIENWDNRPNVILSGPAGVGKSTMFSTLAKELASPSDIHNKTRTVRHIKAPSEFESFADEEFCCTDDVVIFDDISSHATSASFAKWVSEFKSRYDRGRATNLWIIGSNPQVTAAALQSAVPGSDFEEVFYRRAEVFDITYKRTKLIFRFYTHADMKSCLEKKKNPDHIISIRKRGTDQYYTIDSMRATLRGYYPTMEEMKIITRLPIIHEYEPDCSMVLHCTSDEFVARYMNQKGSLQDTIGLLTGDEVEFYVKEGVHISKMEIGTKIMQSYRNCRQAAGCQFTRMYDFVLEAWTHDYFTAFQGKSYLMCFSDVSFYIRTNSNGIEAGVFEPIDLMKFRIAQQASYIKESITALEVADVVMGNLPPWFAVGIGTIELAVKFGATAFATAYGVSSNSTLFRAIRAERVIHAATDSYIDIASEAMGSKFEASVDQTYPLKPNHGGTILHTVEHHEQKPIEPFRSQRTGDSPVVPEVSSSDTPGTKATNFRANIPKPKRNCRIEIPSAQCARVDLEEVHDEEEVAEEVYQEVGVQQMASDPSVPQTILAMVKNCVAMCTPEGTFICHGLMLGQHTGTTVLHILEVYKEKDLRIITYEGKLHSINITKQFMTDDRMDFEIADKRNCPAFRNILNHIVKKGFCIERPVPCILFNVSLKWYGSNPAIMLRTYELHTTLTYETLNSKIVYNGMLYKGRATGYKMPEVSTFDGDCGSVLVVCDPNLNAKVVGMHTAAGKYEAYARHIFRDDYIDVFGASAQSIDVTIKPGPYGRFGMMDEFIIPKESIDRSGHKIEAIAMMRQFTPSTTKYWKSPIPLGEEMFEPSVLSKHDTRASGDVYDVMAQETFKWMQPRVDIPQEDLLLIEECCRDIGDYIGRLFLKKGTPIRILSKTEALNKMRGAEHSKPISIGTSPGYPWNALSQNGKRNFIDVMEDGSRRFAKNKHAQLLINAVDRRIDDARNNRFQMAAWKVCLKDELRKKSKVRENTSTRTIACCPLDLTIALRQYMHSVHAGIAGSWQDLPPKIGIDASSLDWHLMFTKMLGVSSSGFDFDFKGWDFKCPPQLVERLWIIYDAILRLCCKDYDEEVARIMRNLYLHCTKFFVLLMNRIYRVTGGVASGAPGTANDNSLIGWLNMYFAWKKIMLEAFPPWASLFYFMLFVVLCIYGDDVVVAVSPEVQEFFNAVTVAKILTDLGWEVTSADKTSVMIPIKPLIECEFMSRGFEKMMKYWVGPLRWPQVLKCTHYLRCRKSHNFWEEQGVVNFEVGAVEDMALGVLKEAFLHGREKYEQVREHFYQGFQKLGLYTYLPTYSAAWEQFFSMSITHQIYNPTNLINLHTAQFVLPELVYPSEDQWDKFSNRTSVSLGVDYQYMGSIKKAVPLFGPWKDLLKLVNDIYKPQWEYNSILVNRYEVGGEIPLHKDNEPGLIRKCGVTCLTIEGNGTMIFVRDKGVGHAEDKPEFMRVSLSPGDVYHIGGIFLSQYKHGRFGHTEKTVSLSFRRMKVPHA</sequence>
<dbReference type="Pfam" id="PF13173">
    <property type="entry name" value="AAA_14"/>
    <property type="match status" value="1"/>
</dbReference>
<dbReference type="PROSITE" id="PS50507">
    <property type="entry name" value="RDRP_SSRNA_POS"/>
    <property type="match status" value="1"/>
</dbReference>
<feature type="region of interest" description="Disordered" evidence="10">
    <location>
        <begin position="47"/>
        <end position="76"/>
    </location>
</feature>
<dbReference type="Gene3D" id="3.40.50.300">
    <property type="entry name" value="P-loop containing nucleotide triphosphate hydrolases"/>
    <property type="match status" value="1"/>
</dbReference>
<dbReference type="SUPFAM" id="SSF50494">
    <property type="entry name" value="Trypsin-like serine proteases"/>
    <property type="match status" value="1"/>
</dbReference>
<dbReference type="GO" id="GO:0003968">
    <property type="term" value="F:RNA-directed RNA polymerase activity"/>
    <property type="evidence" value="ECO:0007669"/>
    <property type="project" value="UniProtKB-KW"/>
</dbReference>
<evidence type="ECO:0000256" key="4">
    <source>
        <dbReference type="ARBA" id="ARBA00022695"/>
    </source>
</evidence>
<keyword evidence="7" id="KW-0788">Thiol protease</keyword>
<dbReference type="GO" id="GO:0005524">
    <property type="term" value="F:ATP binding"/>
    <property type="evidence" value="ECO:0007669"/>
    <property type="project" value="UniProtKB-KW"/>
</dbReference>
<feature type="domain" description="Fe2OG dioxygenase" evidence="13">
    <location>
        <begin position="2428"/>
        <end position="2532"/>
    </location>
</feature>
<dbReference type="GO" id="GO:0006508">
    <property type="term" value="P:proteolysis"/>
    <property type="evidence" value="ECO:0007669"/>
    <property type="project" value="UniProtKB-KW"/>
</dbReference>
<proteinExistence type="predicted"/>
<evidence type="ECO:0008006" key="15">
    <source>
        <dbReference type="Google" id="ProtNLM"/>
    </source>
</evidence>
<dbReference type="InterPro" id="IPR000605">
    <property type="entry name" value="Helicase_SF3_ssDNA/RNA_vir"/>
</dbReference>
<dbReference type="GO" id="GO:0039694">
    <property type="term" value="P:viral RNA genome replication"/>
    <property type="evidence" value="ECO:0007669"/>
    <property type="project" value="InterPro"/>
</dbReference>
<dbReference type="InterPro" id="IPR009003">
    <property type="entry name" value="Peptidase_S1_PA"/>
</dbReference>
<dbReference type="InterPro" id="IPR043128">
    <property type="entry name" value="Rev_trsase/Diguanyl_cyclase"/>
</dbReference>
<dbReference type="PROSITE" id="PS51471">
    <property type="entry name" value="FE2OG_OXY"/>
    <property type="match status" value="1"/>
</dbReference>
<keyword evidence="4" id="KW-0548">Nucleotidyltransferase</keyword>
<evidence type="ECO:0000256" key="5">
    <source>
        <dbReference type="ARBA" id="ARBA00022741"/>
    </source>
</evidence>
<feature type="compositionally biased region" description="Low complexity" evidence="10">
    <location>
        <begin position="1504"/>
        <end position="1513"/>
    </location>
</feature>
<dbReference type="Gene3D" id="1.20.960.20">
    <property type="match status" value="1"/>
</dbReference>
<evidence type="ECO:0000259" key="13">
    <source>
        <dbReference type="PROSITE" id="PS51471"/>
    </source>
</evidence>
<keyword evidence="3" id="KW-0808">Transferase</keyword>
<reference evidence="14" key="1">
    <citation type="submission" date="2020-01" db="EMBL/GenBank/DDBJ databases">
        <title>Viral genomes from wild and zoo birds in China.</title>
        <authorList>
            <person name="Zhao M."/>
            <person name="Shan L.T."/>
            <person name="Yang X.S."/>
            <person name="Zhang W."/>
        </authorList>
    </citation>
    <scope>NUCLEOTIDE SEQUENCE</scope>
    <source>
        <strain evidence="14">Rfb092shi1</strain>
    </source>
</reference>
<organism evidence="14">
    <name type="scientific">Picornavirales sp</name>
    <dbReference type="NCBI Taxonomy" id="1955153"/>
    <lineage>
        <taxon>Viruses</taxon>
        <taxon>Riboviria</taxon>
        <taxon>Orthornavirae</taxon>
        <taxon>Pisuviricota</taxon>
        <taxon>Pisoniviricetes</taxon>
        <taxon>Picornavirales</taxon>
    </lineage>
</organism>
<evidence type="ECO:0000256" key="7">
    <source>
        <dbReference type="ARBA" id="ARBA00022807"/>
    </source>
</evidence>
<dbReference type="Pfam" id="PF00680">
    <property type="entry name" value="RdRP_1"/>
    <property type="match status" value="1"/>
</dbReference>
<accession>A0A6M3YNR5</accession>
<evidence type="ECO:0000256" key="10">
    <source>
        <dbReference type="SAM" id="MobiDB-lite"/>
    </source>
</evidence>
<evidence type="ECO:0000313" key="14">
    <source>
        <dbReference type="EMBL" id="QJI53539.1"/>
    </source>
</evidence>
<evidence type="ECO:0000256" key="1">
    <source>
        <dbReference type="ARBA" id="ARBA00022484"/>
    </source>
</evidence>
<name>A0A6M3YNR5_9VIRU</name>
<dbReference type="EMBL" id="MN918674">
    <property type="protein sequence ID" value="QJI53539.1"/>
    <property type="molecule type" value="Genomic_RNA"/>
</dbReference>
<evidence type="ECO:0000256" key="3">
    <source>
        <dbReference type="ARBA" id="ARBA00022679"/>
    </source>
</evidence>
<keyword evidence="6" id="KW-0378">Hydrolase</keyword>
<dbReference type="InterPro" id="IPR043504">
    <property type="entry name" value="Peptidase_S1_PA_chymotrypsin"/>
</dbReference>
<evidence type="ECO:0000256" key="2">
    <source>
        <dbReference type="ARBA" id="ARBA00022670"/>
    </source>
</evidence>
<dbReference type="InterPro" id="IPR001205">
    <property type="entry name" value="RNA-dir_pol_C"/>
</dbReference>
<dbReference type="Gene3D" id="2.40.10.10">
    <property type="entry name" value="Trypsin-like serine proteases"/>
    <property type="match status" value="1"/>
</dbReference>
<feature type="compositionally biased region" description="Polar residues" evidence="10">
    <location>
        <begin position="1514"/>
        <end position="1524"/>
    </location>
</feature>
<dbReference type="InterPro" id="IPR014759">
    <property type="entry name" value="Helicase_SF3_ssRNA_vir"/>
</dbReference>
<dbReference type="SUPFAM" id="SSF52540">
    <property type="entry name" value="P-loop containing nucleoside triphosphate hydrolases"/>
    <property type="match status" value="1"/>
</dbReference>
<keyword evidence="1" id="KW-0696">RNA-directed RNA polymerase</keyword>
<keyword evidence="9" id="KW-0693">Viral RNA replication</keyword>
<feature type="domain" description="RdRp catalytic" evidence="11">
    <location>
        <begin position="2075"/>
        <end position="2210"/>
    </location>
</feature>
<feature type="compositionally biased region" description="Basic and acidic residues" evidence="10">
    <location>
        <begin position="51"/>
        <end position="61"/>
    </location>
</feature>
<dbReference type="InterPro" id="IPR005123">
    <property type="entry name" value="Oxoglu/Fe-dep_dioxygenase_dom"/>
</dbReference>
<dbReference type="InterPro" id="IPR041682">
    <property type="entry name" value="AAA_14"/>
</dbReference>
<dbReference type="SUPFAM" id="SSF56672">
    <property type="entry name" value="DNA/RNA polymerases"/>
    <property type="match status" value="1"/>
</dbReference>
<dbReference type="InterPro" id="IPR027417">
    <property type="entry name" value="P-loop_NTPase"/>
</dbReference>
<feature type="compositionally biased region" description="Polar residues" evidence="10">
    <location>
        <begin position="528"/>
        <end position="548"/>
    </location>
</feature>
<dbReference type="InterPro" id="IPR037151">
    <property type="entry name" value="AlkB-like_sf"/>
</dbReference>
<protein>
    <recommendedName>
        <fullName evidence="15">Genome polyprotein</fullName>
    </recommendedName>
</protein>
<dbReference type="GO" id="GO:0003724">
    <property type="term" value="F:RNA helicase activity"/>
    <property type="evidence" value="ECO:0007669"/>
    <property type="project" value="InterPro"/>
</dbReference>
<feature type="region of interest" description="Disordered" evidence="10">
    <location>
        <begin position="1495"/>
        <end position="1525"/>
    </location>
</feature>
<dbReference type="GO" id="GO:0003723">
    <property type="term" value="F:RNA binding"/>
    <property type="evidence" value="ECO:0007669"/>
    <property type="project" value="InterPro"/>
</dbReference>
<keyword evidence="5" id="KW-0547">Nucleotide-binding</keyword>
<evidence type="ECO:0000256" key="9">
    <source>
        <dbReference type="ARBA" id="ARBA00022953"/>
    </source>
</evidence>
<dbReference type="InterPro" id="IPR043502">
    <property type="entry name" value="DNA/RNA_pol_sf"/>
</dbReference>
<dbReference type="GO" id="GO:0006351">
    <property type="term" value="P:DNA-templated transcription"/>
    <property type="evidence" value="ECO:0007669"/>
    <property type="project" value="InterPro"/>
</dbReference>
<dbReference type="SUPFAM" id="SSF51197">
    <property type="entry name" value="Clavaminate synthase-like"/>
    <property type="match status" value="1"/>
</dbReference>
<evidence type="ECO:0000256" key="6">
    <source>
        <dbReference type="ARBA" id="ARBA00022801"/>
    </source>
</evidence>
<dbReference type="PROSITE" id="PS51218">
    <property type="entry name" value="SF3_HELICASE_2"/>
    <property type="match status" value="1"/>
</dbReference>